<dbReference type="InParanoid" id="B9RP07"/>
<dbReference type="OrthoDB" id="1602884at2759"/>
<evidence type="ECO:0000256" key="1">
    <source>
        <dbReference type="ARBA" id="ARBA00022574"/>
    </source>
</evidence>
<dbReference type="STRING" id="3988.B9RP07"/>
<dbReference type="PROSITE" id="PS50896">
    <property type="entry name" value="LISH"/>
    <property type="match status" value="1"/>
</dbReference>
<name>B9RP07_RICCO</name>
<organism evidence="4 5">
    <name type="scientific">Ricinus communis</name>
    <name type="common">Castor bean</name>
    <dbReference type="NCBI Taxonomy" id="3988"/>
    <lineage>
        <taxon>Eukaryota</taxon>
        <taxon>Viridiplantae</taxon>
        <taxon>Streptophyta</taxon>
        <taxon>Embryophyta</taxon>
        <taxon>Tracheophyta</taxon>
        <taxon>Spermatophyta</taxon>
        <taxon>Magnoliopsida</taxon>
        <taxon>eudicotyledons</taxon>
        <taxon>Gunneridae</taxon>
        <taxon>Pentapetalae</taxon>
        <taxon>rosids</taxon>
        <taxon>fabids</taxon>
        <taxon>Malpighiales</taxon>
        <taxon>Euphorbiaceae</taxon>
        <taxon>Acalyphoideae</taxon>
        <taxon>Acalypheae</taxon>
        <taxon>Ricinus</taxon>
    </lineage>
</organism>
<dbReference type="PROSITE" id="PS50897">
    <property type="entry name" value="CTLH"/>
    <property type="match status" value="1"/>
</dbReference>
<proteinExistence type="predicted"/>
<dbReference type="PANTHER" id="PTHR44083:SF45">
    <property type="entry name" value="TOPLESS-RELATED PROTEIN 1"/>
    <property type="match status" value="1"/>
</dbReference>
<reference evidence="5" key="1">
    <citation type="journal article" date="2010" name="Nat. Biotechnol.">
        <title>Draft genome sequence of the oilseed species Ricinus communis.</title>
        <authorList>
            <person name="Chan A.P."/>
            <person name="Crabtree J."/>
            <person name="Zhao Q."/>
            <person name="Lorenzi H."/>
            <person name="Orvis J."/>
            <person name="Puiu D."/>
            <person name="Melake-Berhan A."/>
            <person name="Jones K.M."/>
            <person name="Redman J."/>
            <person name="Chen G."/>
            <person name="Cahoon E.B."/>
            <person name="Gedil M."/>
            <person name="Stanke M."/>
            <person name="Haas B.J."/>
            <person name="Wortman J.R."/>
            <person name="Fraser-Liggett C.M."/>
            <person name="Ravel J."/>
            <person name="Rabinowicz P.D."/>
        </authorList>
    </citation>
    <scope>NUCLEOTIDE SEQUENCE [LARGE SCALE GENOMIC DNA]</scope>
    <source>
        <strain evidence="5">cv. Hale</strain>
    </source>
</reference>
<accession>B9RP07</accession>
<protein>
    <recommendedName>
        <fullName evidence="3">CTLH domain-containing protein</fullName>
    </recommendedName>
</protein>
<keyword evidence="2" id="KW-0677">Repeat</keyword>
<evidence type="ECO:0000256" key="2">
    <source>
        <dbReference type="ARBA" id="ARBA00022737"/>
    </source>
</evidence>
<keyword evidence="5" id="KW-1185">Reference proteome</keyword>
<evidence type="ECO:0000313" key="4">
    <source>
        <dbReference type="EMBL" id="EEF46925.1"/>
    </source>
</evidence>
<dbReference type="EMBL" id="EQ973791">
    <property type="protein sequence ID" value="EEF46925.1"/>
    <property type="molecule type" value="Genomic_DNA"/>
</dbReference>
<dbReference type="InterPro" id="IPR006594">
    <property type="entry name" value="LisH"/>
</dbReference>
<dbReference type="Pfam" id="PF21889">
    <property type="entry name" value="TPR1-like_2nd"/>
    <property type="match status" value="1"/>
</dbReference>
<dbReference type="eggNOG" id="KOG0266">
    <property type="taxonomic scope" value="Eukaryota"/>
</dbReference>
<dbReference type="AlphaFoldDB" id="B9RP07"/>
<evidence type="ECO:0000259" key="3">
    <source>
        <dbReference type="PROSITE" id="PS50897"/>
    </source>
</evidence>
<keyword evidence="1" id="KW-0853">WD repeat</keyword>
<dbReference type="InterPro" id="IPR006595">
    <property type="entry name" value="CTLH_C"/>
</dbReference>
<dbReference type="Proteomes" id="UP000008311">
    <property type="component" value="Unassembled WGS sequence"/>
</dbReference>
<dbReference type="PANTHER" id="PTHR44083">
    <property type="entry name" value="TOPLESS-RELATED PROTEIN 1-RELATED"/>
    <property type="match status" value="1"/>
</dbReference>
<feature type="domain" description="CTLH" evidence="3">
    <location>
        <begin position="37"/>
        <end position="94"/>
    </location>
</feature>
<sequence length="191" mass="22324">MASSSTNQAVLAMIVQFLKEENLIESAHSLERESGCIFDMKYFEVMVLEGELDEAEKYLSGFIRIHDNLDSTRIFFELRKQKFLEALDKNERHKALDILTNEFKDFMPYSDTIYRDATLLLTLDDFRRCGALSKYGNAKAERQFMMNALKKLFTENPRLRLKMQPPTFKNSNFLRRLVLGDSKRSTNARLN</sequence>
<evidence type="ECO:0000313" key="5">
    <source>
        <dbReference type="Proteomes" id="UP000008311"/>
    </source>
</evidence>
<dbReference type="KEGG" id="rcu:8259414"/>
<gene>
    <name evidence="4" type="ORF">RCOM_0922910</name>
</gene>
<dbReference type="InterPro" id="IPR027728">
    <property type="entry name" value="Topless_fam"/>
</dbReference>
<dbReference type="GO" id="GO:0006355">
    <property type="term" value="P:regulation of DNA-templated transcription"/>
    <property type="evidence" value="ECO:0007669"/>
    <property type="project" value="InterPro"/>
</dbReference>
<dbReference type="SMART" id="SM00668">
    <property type="entry name" value="CTLH"/>
    <property type="match status" value="1"/>
</dbReference>
<dbReference type="InterPro" id="IPR054080">
    <property type="entry name" value="TPR1-like_2nd"/>
</dbReference>
<dbReference type="SMART" id="SM00667">
    <property type="entry name" value="LisH"/>
    <property type="match status" value="1"/>
</dbReference>
<dbReference type="OMA" id="AHTILHE"/>